<organism evidence="1">
    <name type="scientific">Arundo donax</name>
    <name type="common">Giant reed</name>
    <name type="synonym">Donax arundinaceus</name>
    <dbReference type="NCBI Taxonomy" id="35708"/>
    <lineage>
        <taxon>Eukaryota</taxon>
        <taxon>Viridiplantae</taxon>
        <taxon>Streptophyta</taxon>
        <taxon>Embryophyta</taxon>
        <taxon>Tracheophyta</taxon>
        <taxon>Spermatophyta</taxon>
        <taxon>Magnoliopsida</taxon>
        <taxon>Liliopsida</taxon>
        <taxon>Poales</taxon>
        <taxon>Poaceae</taxon>
        <taxon>PACMAD clade</taxon>
        <taxon>Arundinoideae</taxon>
        <taxon>Arundineae</taxon>
        <taxon>Arundo</taxon>
    </lineage>
</organism>
<sequence>MICFFHMFDGNNFQRFFLLIHHSIVI</sequence>
<reference evidence="1" key="1">
    <citation type="submission" date="2014-09" db="EMBL/GenBank/DDBJ databases">
        <authorList>
            <person name="Magalhaes I.L.F."/>
            <person name="Oliveira U."/>
            <person name="Santos F.R."/>
            <person name="Vidigal T.H.D.A."/>
            <person name="Brescovit A.D."/>
            <person name="Santos A.J."/>
        </authorList>
    </citation>
    <scope>NUCLEOTIDE SEQUENCE</scope>
    <source>
        <tissue evidence="1">Shoot tissue taken approximately 20 cm above the soil surface</tissue>
    </source>
</reference>
<dbReference type="EMBL" id="GBRH01253715">
    <property type="protein sequence ID" value="JAD44180.1"/>
    <property type="molecule type" value="Transcribed_RNA"/>
</dbReference>
<dbReference type="AlphaFoldDB" id="A0A0A9A5B6"/>
<evidence type="ECO:0000313" key="1">
    <source>
        <dbReference type="EMBL" id="JAD44180.1"/>
    </source>
</evidence>
<reference evidence="1" key="2">
    <citation type="journal article" date="2015" name="Data Brief">
        <title>Shoot transcriptome of the giant reed, Arundo donax.</title>
        <authorList>
            <person name="Barrero R.A."/>
            <person name="Guerrero F.D."/>
            <person name="Moolhuijzen P."/>
            <person name="Goolsby J.A."/>
            <person name="Tidwell J."/>
            <person name="Bellgard S.E."/>
            <person name="Bellgard M.I."/>
        </authorList>
    </citation>
    <scope>NUCLEOTIDE SEQUENCE</scope>
    <source>
        <tissue evidence="1">Shoot tissue taken approximately 20 cm above the soil surface</tissue>
    </source>
</reference>
<accession>A0A0A9A5B6</accession>
<name>A0A0A9A5B6_ARUDO</name>
<protein>
    <submittedName>
        <fullName evidence="1">Uncharacterized protein</fullName>
    </submittedName>
</protein>
<proteinExistence type="predicted"/>